<gene>
    <name evidence="1" type="ORF">J41TS4_17900</name>
</gene>
<dbReference type="RefSeq" id="WP_301626583.1">
    <property type="nucleotide sequence ID" value="NZ_BORS01000005.1"/>
</dbReference>
<name>A0A919XZV2_9BACL</name>
<sequence length="227" mass="27008">MSKTDKFDIAHEAFMKLHAARRTGERRGRLLRGNRHAETMFLRNVWWPLYNNFDQLHPEYEIIDWRGRPYYGDFAFLGGQLRLLIEIKGFGAHVHEMDRQGYSKELNRELYLQTLGYRVASFAYDDVERRPELCRNLLDSLLQRYRASEQPVSWDQLAENEIIRLAMKTSRPFSPKQAAIHMQMNYRTVLRIVRSLCGKGWLRPVITGEGKRIRYYELIPGKRGEQW</sequence>
<proteinExistence type="predicted"/>
<organism evidence="1 2">
    <name type="scientific">Paenibacillus apis</name>
    <dbReference type="NCBI Taxonomy" id="1792174"/>
    <lineage>
        <taxon>Bacteria</taxon>
        <taxon>Bacillati</taxon>
        <taxon>Bacillota</taxon>
        <taxon>Bacilli</taxon>
        <taxon>Bacillales</taxon>
        <taxon>Paenibacillaceae</taxon>
        <taxon>Paenibacillus</taxon>
    </lineage>
</organism>
<dbReference type="Proteomes" id="UP000678895">
    <property type="component" value="Unassembled WGS sequence"/>
</dbReference>
<protein>
    <recommendedName>
        <fullName evidence="3">DUF559 domain-containing protein</fullName>
    </recommendedName>
</protein>
<comment type="caution">
    <text evidence="1">The sequence shown here is derived from an EMBL/GenBank/DDBJ whole genome shotgun (WGS) entry which is preliminary data.</text>
</comment>
<reference evidence="1" key="1">
    <citation type="submission" date="2021-03" db="EMBL/GenBank/DDBJ databases">
        <title>Antimicrobial resistance genes in bacteria isolated from Japanese honey, and their potential for conferring macrolide and lincosamide resistance in the American foulbrood pathogen Paenibacillus larvae.</title>
        <authorList>
            <person name="Okamoto M."/>
            <person name="Kumagai M."/>
            <person name="Kanamori H."/>
            <person name="Takamatsu D."/>
        </authorList>
    </citation>
    <scope>NUCLEOTIDE SEQUENCE</scope>
    <source>
        <strain evidence="1">J41TS4</strain>
    </source>
</reference>
<evidence type="ECO:0000313" key="2">
    <source>
        <dbReference type="Proteomes" id="UP000678895"/>
    </source>
</evidence>
<evidence type="ECO:0008006" key="3">
    <source>
        <dbReference type="Google" id="ProtNLM"/>
    </source>
</evidence>
<keyword evidence="2" id="KW-1185">Reference proteome</keyword>
<dbReference type="AlphaFoldDB" id="A0A919XZV2"/>
<evidence type="ECO:0000313" key="1">
    <source>
        <dbReference type="EMBL" id="GIO42032.1"/>
    </source>
</evidence>
<accession>A0A919XZV2</accession>
<dbReference type="EMBL" id="BORS01000005">
    <property type="protein sequence ID" value="GIO42032.1"/>
    <property type="molecule type" value="Genomic_DNA"/>
</dbReference>